<reference evidence="3" key="1">
    <citation type="submission" date="2016-10" db="EMBL/GenBank/DDBJ databases">
        <authorList>
            <person name="Varghese N."/>
            <person name="Submissions S."/>
        </authorList>
    </citation>
    <scope>NUCLEOTIDE SEQUENCE [LARGE SCALE GENOMIC DNA]</scope>
    <source>
        <strain evidence="3">DSM 16858</strain>
    </source>
</reference>
<feature type="domain" description="Enoyl reductase (ER)" evidence="1">
    <location>
        <begin position="19"/>
        <end position="327"/>
    </location>
</feature>
<protein>
    <submittedName>
        <fullName evidence="2">NADPH2:quinone reductase</fullName>
    </submittedName>
</protein>
<proteinExistence type="predicted"/>
<dbReference type="InterPro" id="IPR002364">
    <property type="entry name" value="Quin_OxRdtase/zeta-crystal_CS"/>
</dbReference>
<dbReference type="GO" id="GO:0008270">
    <property type="term" value="F:zinc ion binding"/>
    <property type="evidence" value="ECO:0007669"/>
    <property type="project" value="InterPro"/>
</dbReference>
<keyword evidence="3" id="KW-1185">Reference proteome</keyword>
<dbReference type="RefSeq" id="WP_245767729.1">
    <property type="nucleotide sequence ID" value="NZ_FOIJ01000013.1"/>
</dbReference>
<dbReference type="InterPro" id="IPR013154">
    <property type="entry name" value="ADH-like_N"/>
</dbReference>
<dbReference type="InterPro" id="IPR011032">
    <property type="entry name" value="GroES-like_sf"/>
</dbReference>
<dbReference type="InterPro" id="IPR036291">
    <property type="entry name" value="NAD(P)-bd_dom_sf"/>
</dbReference>
<organism evidence="2 3">
    <name type="scientific">Stigmatella erecta</name>
    <dbReference type="NCBI Taxonomy" id="83460"/>
    <lineage>
        <taxon>Bacteria</taxon>
        <taxon>Pseudomonadati</taxon>
        <taxon>Myxococcota</taxon>
        <taxon>Myxococcia</taxon>
        <taxon>Myxococcales</taxon>
        <taxon>Cystobacterineae</taxon>
        <taxon>Archangiaceae</taxon>
        <taxon>Stigmatella</taxon>
    </lineage>
</organism>
<dbReference type="AlphaFoldDB" id="A0A1I0KS16"/>
<dbReference type="PANTHER" id="PTHR43677:SF4">
    <property type="entry name" value="QUINONE OXIDOREDUCTASE-LIKE PROTEIN 2"/>
    <property type="match status" value="1"/>
</dbReference>
<dbReference type="InterPro" id="IPR051397">
    <property type="entry name" value="Zn-ADH-like_protein"/>
</dbReference>
<dbReference type="EMBL" id="FOIJ01000013">
    <property type="protein sequence ID" value="SEU28228.1"/>
    <property type="molecule type" value="Genomic_DNA"/>
</dbReference>
<dbReference type="Gene3D" id="3.40.50.720">
    <property type="entry name" value="NAD(P)-binding Rossmann-like Domain"/>
    <property type="match status" value="1"/>
</dbReference>
<dbReference type="CDD" id="cd08241">
    <property type="entry name" value="QOR1"/>
    <property type="match status" value="1"/>
</dbReference>
<evidence type="ECO:0000313" key="3">
    <source>
        <dbReference type="Proteomes" id="UP000199181"/>
    </source>
</evidence>
<dbReference type="Gene3D" id="3.90.180.10">
    <property type="entry name" value="Medium-chain alcohol dehydrogenases, catalytic domain"/>
    <property type="match status" value="1"/>
</dbReference>
<sequence>MKKEKGNTMRALQLQTLDGPAGLHLLEVPEPEADGEVLIDVVAAGVSFPDLLLTRGQYQVKPPLPFIPGVEVAGVVRRAPAGAAVREGDRVMAFTMFGGFAEVAKAPPEMTFRIPDVWSFEAAAGGVMNYHTAHFALHRRGRLKAGEAVLVHGAAGGVGTATIQVARGAGARVLAVASSPQKAEVARKAGAHEVLLSTEDWVKQAREKTDGRGVDVVMDPVGGDIFDRSLKCLAPEGRVLVVGFAGGRIPEVAVNRLLLRNIDVVGVAWGAFLMTDPALTPAIAKDLAALAEQGLLAPVAGPTYPLEQGAQALRDLEERRATGKVLLRVRPG</sequence>
<dbReference type="SUPFAM" id="SSF51735">
    <property type="entry name" value="NAD(P)-binding Rossmann-fold domains"/>
    <property type="match status" value="1"/>
</dbReference>
<evidence type="ECO:0000313" key="2">
    <source>
        <dbReference type="EMBL" id="SEU28228.1"/>
    </source>
</evidence>
<dbReference type="PANTHER" id="PTHR43677">
    <property type="entry name" value="SHORT-CHAIN DEHYDROGENASE/REDUCTASE"/>
    <property type="match status" value="1"/>
</dbReference>
<dbReference type="PROSITE" id="PS01162">
    <property type="entry name" value="QOR_ZETA_CRYSTAL"/>
    <property type="match status" value="1"/>
</dbReference>
<accession>A0A1I0KS16</accession>
<evidence type="ECO:0000259" key="1">
    <source>
        <dbReference type="SMART" id="SM00829"/>
    </source>
</evidence>
<dbReference type="Pfam" id="PF08240">
    <property type="entry name" value="ADH_N"/>
    <property type="match status" value="1"/>
</dbReference>
<dbReference type="GO" id="GO:0016491">
    <property type="term" value="F:oxidoreductase activity"/>
    <property type="evidence" value="ECO:0007669"/>
    <property type="project" value="InterPro"/>
</dbReference>
<dbReference type="SMART" id="SM00829">
    <property type="entry name" value="PKS_ER"/>
    <property type="match status" value="1"/>
</dbReference>
<dbReference type="SUPFAM" id="SSF50129">
    <property type="entry name" value="GroES-like"/>
    <property type="match status" value="1"/>
</dbReference>
<dbReference type="InterPro" id="IPR013149">
    <property type="entry name" value="ADH-like_C"/>
</dbReference>
<gene>
    <name evidence="2" type="ORF">SAMN05443639_113128</name>
</gene>
<dbReference type="Proteomes" id="UP000199181">
    <property type="component" value="Unassembled WGS sequence"/>
</dbReference>
<dbReference type="InterPro" id="IPR020843">
    <property type="entry name" value="ER"/>
</dbReference>
<name>A0A1I0KS16_9BACT</name>
<dbReference type="Pfam" id="PF00107">
    <property type="entry name" value="ADH_zinc_N"/>
    <property type="match status" value="1"/>
</dbReference>